<accession>A0A015SUU4</accession>
<protein>
    <submittedName>
        <fullName evidence="1">Uncharacterized protein</fullName>
    </submittedName>
</protein>
<proteinExistence type="predicted"/>
<dbReference type="EMBL" id="JGCY01000324">
    <property type="protein sequence ID" value="EXY74052.1"/>
    <property type="molecule type" value="Genomic_DNA"/>
</dbReference>
<dbReference type="Proteomes" id="UP000020529">
    <property type="component" value="Unassembled WGS sequence"/>
</dbReference>
<name>A0A015SUU4_BACFG</name>
<comment type="caution">
    <text evidence="1">The sequence shown here is derived from an EMBL/GenBank/DDBJ whole genome shotgun (WGS) entry which is preliminary data.</text>
</comment>
<evidence type="ECO:0000313" key="2">
    <source>
        <dbReference type="Proteomes" id="UP000020529"/>
    </source>
</evidence>
<sequence length="38" mass="4422">MDTEKAGFSPALLRKCYHLLIFLKKLETKTNSFITFCL</sequence>
<gene>
    <name evidence="1" type="ORF">M124_2181</name>
</gene>
<feature type="non-terminal residue" evidence="1">
    <location>
        <position position="38"/>
    </location>
</feature>
<reference evidence="1 2" key="1">
    <citation type="submission" date="2014-02" db="EMBL/GenBank/DDBJ databases">
        <authorList>
            <person name="Sears C."/>
            <person name="Carroll K."/>
            <person name="Sack B.R."/>
            <person name="Qadri F."/>
            <person name="Myers L.L."/>
            <person name="Chung G.-T."/>
            <person name="Escheverria P."/>
            <person name="Fraser C.M."/>
            <person name="Sadzewicz L."/>
            <person name="Shefchek K.A."/>
            <person name="Tallon L."/>
            <person name="Das S.P."/>
            <person name="Daugherty S."/>
            <person name="Mongodin E.F."/>
        </authorList>
    </citation>
    <scope>NUCLEOTIDE SEQUENCE [LARGE SCALE GENOMIC DNA]</scope>
    <source>
        <strain evidence="2">3988T(B)14</strain>
    </source>
</reference>
<organism evidence="1 2">
    <name type="scientific">Bacteroides fragilis str. 3988T(B)14</name>
    <dbReference type="NCBI Taxonomy" id="1339315"/>
    <lineage>
        <taxon>Bacteria</taxon>
        <taxon>Pseudomonadati</taxon>
        <taxon>Bacteroidota</taxon>
        <taxon>Bacteroidia</taxon>
        <taxon>Bacteroidales</taxon>
        <taxon>Bacteroidaceae</taxon>
        <taxon>Bacteroides</taxon>
    </lineage>
</organism>
<evidence type="ECO:0000313" key="1">
    <source>
        <dbReference type="EMBL" id="EXY74052.1"/>
    </source>
</evidence>
<dbReference type="AlphaFoldDB" id="A0A015SUU4"/>